<organism evidence="2 3">
    <name type="scientific">Poritiphilus flavus</name>
    <dbReference type="NCBI Taxonomy" id="2697053"/>
    <lineage>
        <taxon>Bacteria</taxon>
        <taxon>Pseudomonadati</taxon>
        <taxon>Bacteroidota</taxon>
        <taxon>Flavobacteriia</taxon>
        <taxon>Flavobacteriales</taxon>
        <taxon>Flavobacteriaceae</taxon>
        <taxon>Poritiphilus</taxon>
    </lineage>
</organism>
<evidence type="ECO:0000313" key="2">
    <source>
        <dbReference type="EMBL" id="NAS11101.1"/>
    </source>
</evidence>
<keyword evidence="1" id="KW-1133">Transmembrane helix</keyword>
<gene>
    <name evidence="2" type="ORF">GTQ38_03760</name>
</gene>
<evidence type="ECO:0000256" key="1">
    <source>
        <dbReference type="SAM" id="Phobius"/>
    </source>
</evidence>
<dbReference type="EMBL" id="WXYO01000002">
    <property type="protein sequence ID" value="NAS11101.1"/>
    <property type="molecule type" value="Genomic_DNA"/>
</dbReference>
<sequence length="228" mass="27161">MNNFLENSSIPAYGIALLFALFKYPKYYDTPIKFFPVLLMYTFLNEILGWIIRHDDKYSFVFNDFYADYNMVIYNIYNIVFFAYFIYVFRAYLPDGSIKKLLLILGAIFLIVSLINPMFQDFMIEAQIGIYVIGALVLITAIIFYFVDLQKRSGRWFHRKDLMSWIGLGMLIFYTGYLPIKIYRHFSAIHMVREPLYIRKIQLTLILLMYVCIIAGFLMMRRRKLVSE</sequence>
<feature type="transmembrane region" description="Helical" evidence="1">
    <location>
        <begin position="6"/>
        <end position="22"/>
    </location>
</feature>
<name>A0A6L9E930_9FLAO</name>
<feature type="transmembrane region" description="Helical" evidence="1">
    <location>
        <begin position="200"/>
        <end position="220"/>
    </location>
</feature>
<keyword evidence="3" id="KW-1185">Reference proteome</keyword>
<dbReference type="AlphaFoldDB" id="A0A6L9E930"/>
<dbReference type="RefSeq" id="WP_161434149.1">
    <property type="nucleotide sequence ID" value="NZ_WXYO01000002.1"/>
</dbReference>
<feature type="transmembrane region" description="Helical" evidence="1">
    <location>
        <begin position="126"/>
        <end position="147"/>
    </location>
</feature>
<keyword evidence="1" id="KW-0812">Transmembrane</keyword>
<proteinExistence type="predicted"/>
<comment type="caution">
    <text evidence="2">The sequence shown here is derived from an EMBL/GenBank/DDBJ whole genome shotgun (WGS) entry which is preliminary data.</text>
</comment>
<evidence type="ECO:0000313" key="3">
    <source>
        <dbReference type="Proteomes" id="UP000475249"/>
    </source>
</evidence>
<feature type="transmembrane region" description="Helical" evidence="1">
    <location>
        <begin position="72"/>
        <end position="89"/>
    </location>
</feature>
<feature type="transmembrane region" description="Helical" evidence="1">
    <location>
        <begin position="162"/>
        <end position="180"/>
    </location>
</feature>
<reference evidence="2 3" key="1">
    <citation type="submission" date="2020-01" db="EMBL/GenBank/DDBJ databases">
        <title>Bacteria diversity of Porities sp.</title>
        <authorList>
            <person name="Wang G."/>
        </authorList>
    </citation>
    <scope>NUCLEOTIDE SEQUENCE [LARGE SCALE GENOMIC DNA]</scope>
    <source>
        <strain evidence="2 3">R33</strain>
    </source>
</reference>
<keyword evidence="1" id="KW-0472">Membrane</keyword>
<protein>
    <submittedName>
        <fullName evidence="2">Uncharacterized protein</fullName>
    </submittedName>
</protein>
<dbReference type="Proteomes" id="UP000475249">
    <property type="component" value="Unassembled WGS sequence"/>
</dbReference>
<accession>A0A6L9E930</accession>
<feature type="transmembrane region" description="Helical" evidence="1">
    <location>
        <begin position="34"/>
        <end position="52"/>
    </location>
</feature>
<feature type="transmembrane region" description="Helical" evidence="1">
    <location>
        <begin position="101"/>
        <end position="120"/>
    </location>
</feature>